<evidence type="ECO:0000313" key="5">
    <source>
        <dbReference type="Proteomes" id="UP000318704"/>
    </source>
</evidence>
<keyword evidence="4" id="KW-0413">Isomerase</keyword>
<organism evidence="4 5">
    <name type="scientific">Gimesia aquarii</name>
    <dbReference type="NCBI Taxonomy" id="2527964"/>
    <lineage>
        <taxon>Bacteria</taxon>
        <taxon>Pseudomonadati</taxon>
        <taxon>Planctomycetota</taxon>
        <taxon>Planctomycetia</taxon>
        <taxon>Planctomycetales</taxon>
        <taxon>Planctomycetaceae</taxon>
        <taxon>Gimesia</taxon>
    </lineage>
</organism>
<feature type="domain" description="Myo-inositol-1-phosphate synthase GAPDH-like" evidence="3">
    <location>
        <begin position="238"/>
        <end position="342"/>
    </location>
</feature>
<dbReference type="GO" id="GO:0008654">
    <property type="term" value="P:phospholipid biosynthetic process"/>
    <property type="evidence" value="ECO:0007669"/>
    <property type="project" value="InterPro"/>
</dbReference>
<dbReference type="Proteomes" id="UP000318704">
    <property type="component" value="Chromosome"/>
</dbReference>
<accession>A0A517W2H5</accession>
<comment type="similarity">
    <text evidence="1">Belongs to the myo-inositol 1-phosphate synthase family.</text>
</comment>
<keyword evidence="2" id="KW-1133">Transmembrane helix</keyword>
<dbReference type="Pfam" id="PF01658">
    <property type="entry name" value="Inos-1-P_synth"/>
    <property type="match status" value="1"/>
</dbReference>
<proteinExistence type="inferred from homology"/>
<dbReference type="PANTHER" id="PTHR11510">
    <property type="entry name" value="MYO-INOSITOL-1 PHOSPHATE SYNTHASE"/>
    <property type="match status" value="1"/>
</dbReference>
<sequence>MTKQRIGIWIIGAWGGVSTTAAVGLSALQKGTTGASGLVSENPFFEKLNLAKWDQFVIGGHEIRDTSFVDAAKHFSETSGVFHPALLQSVESELKAFDQNVKPGTLIHVGDTIRSLAGNSVKQYDQETLQDTISRLSADISEFQQKHDLAHVIVVNLASTEPPVEESAKTLSLDELKQALASAETSPVPASTLYAIAAMNAGCSHINFTPSAGTDLPALVELAEEKNVLHAGRDGKTGETLMKSVLAPMFAHRNLNVMSWVGHNIFGNLDGKVLDDPVNKSNKVHSKDHLLTEILGYKPQTLVSIEYIESMGDWKTAWDHIHFQGFLDTKMSLQFTWQGTDSILAAPLVLDLVRFTEREWRRGDRSGVMSHLSSFFKSPMQATTPEFERQYQQLEEWANKVSEESQSS</sequence>
<feature type="transmembrane region" description="Helical" evidence="2">
    <location>
        <begin position="6"/>
        <end position="28"/>
    </location>
</feature>
<dbReference type="RefSeq" id="WP_144989019.1">
    <property type="nucleotide sequence ID" value="NZ_CP037920.1"/>
</dbReference>
<name>A0A517W2H5_9PLAN</name>
<keyword evidence="2" id="KW-0812">Transmembrane</keyword>
<evidence type="ECO:0000259" key="3">
    <source>
        <dbReference type="Pfam" id="PF01658"/>
    </source>
</evidence>
<dbReference type="PIRSF" id="PIRSF015578">
    <property type="entry name" value="Myoinos-ppht_syn"/>
    <property type="match status" value="1"/>
</dbReference>
<reference evidence="4 5" key="1">
    <citation type="submission" date="2019-03" db="EMBL/GenBank/DDBJ databases">
        <title>Deep-cultivation of Planctomycetes and their phenomic and genomic characterization uncovers novel biology.</title>
        <authorList>
            <person name="Wiegand S."/>
            <person name="Jogler M."/>
            <person name="Boedeker C."/>
            <person name="Pinto D."/>
            <person name="Vollmers J."/>
            <person name="Rivas-Marin E."/>
            <person name="Kohn T."/>
            <person name="Peeters S.H."/>
            <person name="Heuer A."/>
            <person name="Rast P."/>
            <person name="Oberbeckmann S."/>
            <person name="Bunk B."/>
            <person name="Jeske O."/>
            <person name="Meyerdierks A."/>
            <person name="Storesund J.E."/>
            <person name="Kallscheuer N."/>
            <person name="Luecker S."/>
            <person name="Lage O.M."/>
            <person name="Pohl T."/>
            <person name="Merkel B.J."/>
            <person name="Hornburger P."/>
            <person name="Mueller R.-W."/>
            <person name="Bruemmer F."/>
            <person name="Labrenz M."/>
            <person name="Spormann A.M."/>
            <person name="Op den Camp H."/>
            <person name="Overmann J."/>
            <person name="Amann R."/>
            <person name="Jetten M.S.M."/>
            <person name="Mascher T."/>
            <person name="Medema M.H."/>
            <person name="Devos D.P."/>
            <person name="Kaster A.-K."/>
            <person name="Ovreas L."/>
            <person name="Rohde M."/>
            <person name="Galperin M.Y."/>
            <person name="Jogler C."/>
        </authorList>
    </citation>
    <scope>NUCLEOTIDE SEQUENCE [LARGE SCALE GENOMIC DNA]</scope>
    <source>
        <strain evidence="4 5">V144</strain>
    </source>
</reference>
<evidence type="ECO:0000313" key="4">
    <source>
        <dbReference type="EMBL" id="QDT99463.1"/>
    </source>
</evidence>
<dbReference type="SUPFAM" id="SSF51735">
    <property type="entry name" value="NAD(P)-binding Rossmann-fold domains"/>
    <property type="match status" value="1"/>
</dbReference>
<dbReference type="InterPro" id="IPR036291">
    <property type="entry name" value="NAD(P)-bd_dom_sf"/>
</dbReference>
<dbReference type="InterPro" id="IPR013021">
    <property type="entry name" value="Myo-inos-1-P_Synthase_GAPDH"/>
</dbReference>
<protein>
    <submittedName>
        <fullName evidence="4">Inositol-3-phosphate synthase</fullName>
        <ecNumber evidence="4">5.5.1.4</ecNumber>
    </submittedName>
</protein>
<evidence type="ECO:0000256" key="1">
    <source>
        <dbReference type="ARBA" id="ARBA00010813"/>
    </source>
</evidence>
<dbReference type="SUPFAM" id="SSF55347">
    <property type="entry name" value="Glyceraldehyde-3-phosphate dehydrogenase-like, C-terminal domain"/>
    <property type="match status" value="1"/>
</dbReference>
<dbReference type="AlphaFoldDB" id="A0A517W2H5"/>
<keyword evidence="2" id="KW-0472">Membrane</keyword>
<dbReference type="Gene3D" id="3.40.50.720">
    <property type="entry name" value="NAD(P)-binding Rossmann-like Domain"/>
    <property type="match status" value="1"/>
</dbReference>
<dbReference type="EC" id="5.5.1.4" evidence="4"/>
<dbReference type="EMBL" id="CP037920">
    <property type="protein sequence ID" value="QDT99463.1"/>
    <property type="molecule type" value="Genomic_DNA"/>
</dbReference>
<dbReference type="GO" id="GO:0004512">
    <property type="term" value="F:inositol-3-phosphate synthase activity"/>
    <property type="evidence" value="ECO:0007669"/>
    <property type="project" value="UniProtKB-EC"/>
</dbReference>
<gene>
    <name evidence="4" type="primary">ino1</name>
    <name evidence="4" type="ORF">V144x_49740</name>
</gene>
<dbReference type="InterPro" id="IPR002587">
    <property type="entry name" value="Myo-inos-1-P_Synthase"/>
</dbReference>
<dbReference type="GO" id="GO:0006021">
    <property type="term" value="P:inositol biosynthetic process"/>
    <property type="evidence" value="ECO:0007669"/>
    <property type="project" value="InterPro"/>
</dbReference>
<dbReference type="KEGG" id="gaw:V144x_49740"/>
<evidence type="ECO:0000256" key="2">
    <source>
        <dbReference type="SAM" id="Phobius"/>
    </source>
</evidence>
<dbReference type="Pfam" id="PF07994">
    <property type="entry name" value="NAD_binding_5"/>
    <property type="match status" value="1"/>
</dbReference>
<dbReference type="Gene3D" id="3.30.360.10">
    <property type="entry name" value="Dihydrodipicolinate Reductase, domain 2"/>
    <property type="match status" value="1"/>
</dbReference>